<evidence type="ECO:0000313" key="1">
    <source>
        <dbReference type="EMBL" id="GGG82033.1"/>
    </source>
</evidence>
<dbReference type="EMBL" id="BMJV01000008">
    <property type="protein sequence ID" value="GGG82033.1"/>
    <property type="molecule type" value="Genomic_DNA"/>
</dbReference>
<keyword evidence="2" id="KW-1185">Reference proteome</keyword>
<gene>
    <name evidence="1" type="ORF">GCM10011415_34610</name>
</gene>
<dbReference type="Proteomes" id="UP000617145">
    <property type="component" value="Unassembled WGS sequence"/>
</dbReference>
<sequence length="74" mass="8373">MIETLRIHVRTLAEEIRDLDPRTDAGFRAERMSRLVRKVQELEARGGCVPVLAVSLVRGHVDADIEDSFDNMPV</sequence>
<accession>A0A8J2ZM72</accession>
<proteinExistence type="predicted"/>
<dbReference type="AlphaFoldDB" id="A0A8J2ZM72"/>
<reference evidence="1" key="2">
    <citation type="submission" date="2020-09" db="EMBL/GenBank/DDBJ databases">
        <authorList>
            <person name="Sun Q."/>
            <person name="Zhou Y."/>
        </authorList>
    </citation>
    <scope>NUCLEOTIDE SEQUENCE</scope>
    <source>
        <strain evidence="1">CGMCC 1.15762</strain>
    </source>
</reference>
<organism evidence="1 2">
    <name type="scientific">Salipiger pallidus</name>
    <dbReference type="NCBI Taxonomy" id="1775170"/>
    <lineage>
        <taxon>Bacteria</taxon>
        <taxon>Pseudomonadati</taxon>
        <taxon>Pseudomonadota</taxon>
        <taxon>Alphaproteobacteria</taxon>
        <taxon>Rhodobacterales</taxon>
        <taxon>Roseobacteraceae</taxon>
        <taxon>Salipiger</taxon>
    </lineage>
</organism>
<protein>
    <submittedName>
        <fullName evidence="1">Uncharacterized protein</fullName>
    </submittedName>
</protein>
<evidence type="ECO:0000313" key="2">
    <source>
        <dbReference type="Proteomes" id="UP000617145"/>
    </source>
</evidence>
<name>A0A8J2ZM72_9RHOB</name>
<reference evidence="1" key="1">
    <citation type="journal article" date="2014" name="Int. J. Syst. Evol. Microbiol.">
        <title>Complete genome sequence of Corynebacterium casei LMG S-19264T (=DSM 44701T), isolated from a smear-ripened cheese.</title>
        <authorList>
            <consortium name="US DOE Joint Genome Institute (JGI-PGF)"/>
            <person name="Walter F."/>
            <person name="Albersmeier A."/>
            <person name="Kalinowski J."/>
            <person name="Ruckert C."/>
        </authorList>
    </citation>
    <scope>NUCLEOTIDE SEQUENCE</scope>
    <source>
        <strain evidence="1">CGMCC 1.15762</strain>
    </source>
</reference>
<comment type="caution">
    <text evidence="1">The sequence shown here is derived from an EMBL/GenBank/DDBJ whole genome shotgun (WGS) entry which is preliminary data.</text>
</comment>
<dbReference type="RefSeq" id="WP_188791545.1">
    <property type="nucleotide sequence ID" value="NZ_BMJV01000008.1"/>
</dbReference>